<dbReference type="Proteomes" id="UP000315724">
    <property type="component" value="Chromosome"/>
</dbReference>
<dbReference type="EMBL" id="CP036267">
    <property type="protein sequence ID" value="QDT33489.1"/>
    <property type="molecule type" value="Genomic_DNA"/>
</dbReference>
<evidence type="ECO:0000313" key="1">
    <source>
        <dbReference type="EMBL" id="QDT33489.1"/>
    </source>
</evidence>
<accession>A0A517QPC5</accession>
<gene>
    <name evidence="1" type="ORF">Mal48_27420</name>
</gene>
<dbReference type="AlphaFoldDB" id="A0A517QPC5"/>
<sequence>MDLFRVDPPAANFREKKMRNKKGLEFKMATVEQGNLIPARSDSSESQSLTVKASLATLTKPETEVVLRTGVVVRTLLVSEFL</sequence>
<dbReference type="KEGG" id="tpol:Mal48_27420"/>
<evidence type="ECO:0000313" key="2">
    <source>
        <dbReference type="Proteomes" id="UP000315724"/>
    </source>
</evidence>
<proteinExistence type="predicted"/>
<name>A0A517QPC5_9PLAN</name>
<protein>
    <submittedName>
        <fullName evidence="1">Uncharacterized protein</fullName>
    </submittedName>
</protein>
<organism evidence="1 2">
    <name type="scientific">Thalassoglobus polymorphus</name>
    <dbReference type="NCBI Taxonomy" id="2527994"/>
    <lineage>
        <taxon>Bacteria</taxon>
        <taxon>Pseudomonadati</taxon>
        <taxon>Planctomycetota</taxon>
        <taxon>Planctomycetia</taxon>
        <taxon>Planctomycetales</taxon>
        <taxon>Planctomycetaceae</taxon>
        <taxon>Thalassoglobus</taxon>
    </lineage>
</organism>
<keyword evidence="2" id="KW-1185">Reference proteome</keyword>
<reference evidence="1 2" key="1">
    <citation type="submission" date="2019-02" db="EMBL/GenBank/DDBJ databases">
        <title>Deep-cultivation of Planctomycetes and their phenomic and genomic characterization uncovers novel biology.</title>
        <authorList>
            <person name="Wiegand S."/>
            <person name="Jogler M."/>
            <person name="Boedeker C."/>
            <person name="Pinto D."/>
            <person name="Vollmers J."/>
            <person name="Rivas-Marin E."/>
            <person name="Kohn T."/>
            <person name="Peeters S.H."/>
            <person name="Heuer A."/>
            <person name="Rast P."/>
            <person name="Oberbeckmann S."/>
            <person name="Bunk B."/>
            <person name="Jeske O."/>
            <person name="Meyerdierks A."/>
            <person name="Storesund J.E."/>
            <person name="Kallscheuer N."/>
            <person name="Luecker S."/>
            <person name="Lage O.M."/>
            <person name="Pohl T."/>
            <person name="Merkel B.J."/>
            <person name="Hornburger P."/>
            <person name="Mueller R.-W."/>
            <person name="Bruemmer F."/>
            <person name="Labrenz M."/>
            <person name="Spormann A.M."/>
            <person name="Op den Camp H."/>
            <person name="Overmann J."/>
            <person name="Amann R."/>
            <person name="Jetten M.S.M."/>
            <person name="Mascher T."/>
            <person name="Medema M.H."/>
            <person name="Devos D.P."/>
            <person name="Kaster A.-K."/>
            <person name="Ovreas L."/>
            <person name="Rohde M."/>
            <person name="Galperin M.Y."/>
            <person name="Jogler C."/>
        </authorList>
    </citation>
    <scope>NUCLEOTIDE SEQUENCE [LARGE SCALE GENOMIC DNA]</scope>
    <source>
        <strain evidence="1 2">Mal48</strain>
    </source>
</reference>